<gene>
    <name evidence="2" type="ORF">EHS19_07900</name>
</gene>
<dbReference type="PROSITE" id="PS50930">
    <property type="entry name" value="HTH_LYTTR"/>
    <property type="match status" value="1"/>
</dbReference>
<dbReference type="Proteomes" id="UP000326336">
    <property type="component" value="Unassembled WGS sequence"/>
</dbReference>
<dbReference type="InterPro" id="IPR007492">
    <property type="entry name" value="LytTR_DNA-bd_dom"/>
</dbReference>
<keyword evidence="3" id="KW-1185">Reference proteome</keyword>
<organism evidence="2 3">
    <name type="scientific">Bifidobacterium jacchi</name>
    <dbReference type="NCBI Taxonomy" id="2490545"/>
    <lineage>
        <taxon>Bacteria</taxon>
        <taxon>Bacillati</taxon>
        <taxon>Actinomycetota</taxon>
        <taxon>Actinomycetes</taxon>
        <taxon>Bifidobacteriales</taxon>
        <taxon>Bifidobacteriaceae</taxon>
        <taxon>Bifidobacterium</taxon>
    </lineage>
</organism>
<evidence type="ECO:0000313" key="3">
    <source>
        <dbReference type="Proteomes" id="UP000326336"/>
    </source>
</evidence>
<dbReference type="AlphaFoldDB" id="A0A5N5RG44"/>
<feature type="domain" description="HTH LytTR-type" evidence="1">
    <location>
        <begin position="195"/>
        <end position="282"/>
    </location>
</feature>
<dbReference type="Gene3D" id="2.40.50.1020">
    <property type="entry name" value="LytTr DNA-binding domain"/>
    <property type="match status" value="1"/>
</dbReference>
<dbReference type="RefSeq" id="WP_151917220.1">
    <property type="nucleotide sequence ID" value="NZ_RQSP01000029.1"/>
</dbReference>
<accession>A0A5N5RG44</accession>
<proteinExistence type="predicted"/>
<name>A0A5N5RG44_9BIFI</name>
<reference evidence="2 3" key="1">
    <citation type="journal article" date="2019" name="Int. J. Syst. Evol. Microbiol.">
        <title>Bifidobacterium jacchi sp. nov., isolated from the faeces of a baby common marmoset (Callithrix jacchus).</title>
        <authorList>
            <person name="Modesto M."/>
            <person name="Watanabe K."/>
            <person name="Arita M."/>
            <person name="Satti M."/>
            <person name="Oki K."/>
            <person name="Sciavilla P."/>
            <person name="Patavino C."/>
            <person name="Camma C."/>
            <person name="Michelini S."/>
            <person name="Sgorbati B."/>
            <person name="Mattarelli P."/>
        </authorList>
    </citation>
    <scope>NUCLEOTIDE SEQUENCE [LARGE SCALE GENOMIC DNA]</scope>
    <source>
        <strain evidence="2 3">MRM 9.3</strain>
    </source>
</reference>
<dbReference type="EMBL" id="RQSP01000029">
    <property type="protein sequence ID" value="KAB5606254.1"/>
    <property type="molecule type" value="Genomic_DNA"/>
</dbReference>
<comment type="caution">
    <text evidence="2">The sequence shown here is derived from an EMBL/GenBank/DDBJ whole genome shotgun (WGS) entry which is preliminary data.</text>
</comment>
<dbReference type="GO" id="GO:0003677">
    <property type="term" value="F:DNA binding"/>
    <property type="evidence" value="ECO:0007669"/>
    <property type="project" value="InterPro"/>
</dbReference>
<dbReference type="SMART" id="SM00850">
    <property type="entry name" value="LytTR"/>
    <property type="match status" value="1"/>
</dbReference>
<evidence type="ECO:0000259" key="1">
    <source>
        <dbReference type="PROSITE" id="PS50930"/>
    </source>
</evidence>
<evidence type="ECO:0000313" key="2">
    <source>
        <dbReference type="EMBL" id="KAB5606254.1"/>
    </source>
</evidence>
<dbReference type="OrthoDB" id="9802383at2"/>
<sequence>MPQRELSEAECLTRELIHRFYMGDGAWLHNRFAADFAGIGAQPEQYRICVEDIIINAAAVPDLVFINEVYEQIAQTDEMVIVMGQYEAYIAPGQEMVFADMQRFTVVWRKPTPDKQPTPAHDSRDHAPICGDGWRLIHWHLSNPLRASAPGERFPNQMAGDTSRTMSLMAEQKQYRREIQVQDVNSVVRRFLLFDVTYAESDGHNTVIHTADGGSCTVHLGVGAFCERFGLFDSAGFIQVRRGVVVNALYVRAVGEDVRLVDGTMLPVSQRKLSAVRTAFAVARRGDAHVRDSAGVDGCDD</sequence>
<dbReference type="Pfam" id="PF04397">
    <property type="entry name" value="LytTR"/>
    <property type="match status" value="1"/>
</dbReference>
<protein>
    <submittedName>
        <fullName evidence="2">LytTR family transcriptional regulator</fullName>
    </submittedName>
</protein>